<dbReference type="RefSeq" id="WP_289454568.1">
    <property type="nucleotide sequence ID" value="NZ_JAUCGQ010000001.1"/>
</dbReference>
<evidence type="ECO:0000256" key="1">
    <source>
        <dbReference type="ARBA" id="ARBA00010839"/>
    </source>
</evidence>
<comment type="similarity">
    <text evidence="1 2">Belongs to the UPF0225 family.</text>
</comment>
<dbReference type="HAMAP" id="MF_00612">
    <property type="entry name" value="UPF0225"/>
    <property type="match status" value="1"/>
</dbReference>
<accession>A0ABT7SF40</accession>
<dbReference type="InterPro" id="IPR004027">
    <property type="entry name" value="SEC_C_motif"/>
</dbReference>
<protein>
    <recommendedName>
        <fullName evidence="2">UPF0225 protein QRT04_07370</fullName>
    </recommendedName>
</protein>
<evidence type="ECO:0000256" key="2">
    <source>
        <dbReference type="HAMAP-Rule" id="MF_00612"/>
    </source>
</evidence>
<organism evidence="4 5">
    <name type="scientific">Cellulomonas alba</name>
    <dbReference type="NCBI Taxonomy" id="3053467"/>
    <lineage>
        <taxon>Bacteria</taxon>
        <taxon>Bacillati</taxon>
        <taxon>Actinomycetota</taxon>
        <taxon>Actinomycetes</taxon>
        <taxon>Micrococcales</taxon>
        <taxon>Cellulomonadaceae</taxon>
        <taxon>Cellulomonas</taxon>
    </lineage>
</organism>
<feature type="domain" description="YchJ-like middle NTF2-like" evidence="3">
    <location>
        <begin position="28"/>
        <end position="122"/>
    </location>
</feature>
<evidence type="ECO:0000313" key="4">
    <source>
        <dbReference type="EMBL" id="MDM7854746.1"/>
    </source>
</evidence>
<dbReference type="InterPro" id="IPR048469">
    <property type="entry name" value="YchJ-like_M"/>
</dbReference>
<dbReference type="SUPFAM" id="SSF54427">
    <property type="entry name" value="NTF2-like"/>
    <property type="match status" value="1"/>
</dbReference>
<evidence type="ECO:0000313" key="5">
    <source>
        <dbReference type="Proteomes" id="UP001529338"/>
    </source>
</evidence>
<dbReference type="InterPro" id="IPR032710">
    <property type="entry name" value="NTF2-like_dom_sf"/>
</dbReference>
<dbReference type="Gene3D" id="3.10.450.50">
    <property type="match status" value="1"/>
</dbReference>
<dbReference type="PANTHER" id="PTHR33747">
    <property type="entry name" value="UPF0225 PROTEIN SCO1677"/>
    <property type="match status" value="1"/>
</dbReference>
<dbReference type="Pfam" id="PF02810">
    <property type="entry name" value="SEC-C"/>
    <property type="match status" value="1"/>
</dbReference>
<dbReference type="PANTHER" id="PTHR33747:SF1">
    <property type="entry name" value="ADENYLATE CYCLASE-ASSOCIATED CAP C-TERMINAL DOMAIN-CONTAINING PROTEIN"/>
    <property type="match status" value="1"/>
</dbReference>
<dbReference type="EMBL" id="JAUCGQ010000001">
    <property type="protein sequence ID" value="MDM7854746.1"/>
    <property type="molecule type" value="Genomic_DNA"/>
</dbReference>
<gene>
    <name evidence="4" type="ORF">QRT04_07370</name>
</gene>
<keyword evidence="5" id="KW-1185">Reference proteome</keyword>
<proteinExistence type="inferred from homology"/>
<dbReference type="InterPro" id="IPR023006">
    <property type="entry name" value="YchJ-like"/>
</dbReference>
<evidence type="ECO:0000259" key="3">
    <source>
        <dbReference type="Pfam" id="PF17775"/>
    </source>
</evidence>
<dbReference type="Proteomes" id="UP001529338">
    <property type="component" value="Unassembled WGS sequence"/>
</dbReference>
<reference evidence="4 5" key="1">
    <citation type="submission" date="2023-06" db="EMBL/GenBank/DDBJ databases">
        <title>Cellulomonas sp. MW4 Whole genome sequence.</title>
        <authorList>
            <person name="Park S."/>
        </authorList>
    </citation>
    <scope>NUCLEOTIDE SEQUENCE [LARGE SCALE GENOMIC DNA]</scope>
    <source>
        <strain evidence="4 5">MW4</strain>
    </source>
</reference>
<sequence length="126" mass="13981">MDRCPCGSGDAYDDCCGRYHRGDAAAPTAEALMRSRYSAFAVGDAAYLLSSWHPRTRPATLELDDDVTWRHLDVVRTEHGSPWDTAGTVEFTAHFASPAGRGRLHEVSRFVREGGRWFYVDGVTSD</sequence>
<comment type="caution">
    <text evidence="4">The sequence shown here is derived from an EMBL/GenBank/DDBJ whole genome shotgun (WGS) entry which is preliminary data.</text>
</comment>
<name>A0ABT7SF40_9CELL</name>
<dbReference type="Pfam" id="PF17775">
    <property type="entry name" value="YchJ_M-like"/>
    <property type="match status" value="1"/>
</dbReference>